<dbReference type="Proteomes" id="UP000283745">
    <property type="component" value="Unassembled WGS sequence"/>
</dbReference>
<comment type="caution">
    <text evidence="1">The sequence shown here is derived from an EMBL/GenBank/DDBJ whole genome shotgun (WGS) entry which is preliminary data.</text>
</comment>
<evidence type="ECO:0000313" key="2">
    <source>
        <dbReference type="Proteomes" id="UP000283745"/>
    </source>
</evidence>
<reference evidence="1 2" key="1">
    <citation type="submission" date="2018-08" db="EMBL/GenBank/DDBJ databases">
        <title>A genome reference for cultivated species of the human gut microbiota.</title>
        <authorList>
            <person name="Zou Y."/>
            <person name="Xue W."/>
            <person name="Luo G."/>
        </authorList>
    </citation>
    <scope>NUCLEOTIDE SEQUENCE [LARGE SCALE GENOMIC DNA]</scope>
    <source>
        <strain evidence="1 2">AM28-23</strain>
    </source>
</reference>
<dbReference type="AlphaFoldDB" id="A0A414EH77"/>
<gene>
    <name evidence="1" type="ORF">DW740_13375</name>
</gene>
<dbReference type="InterPro" id="IPR024437">
    <property type="entry name" value="DUF3825"/>
</dbReference>
<accession>A0A414EH77</accession>
<dbReference type="Pfam" id="PF12873">
    <property type="entry name" value="DUF3825"/>
    <property type="match status" value="1"/>
</dbReference>
<proteinExistence type="predicted"/>
<dbReference type="EMBL" id="QSKF01000011">
    <property type="protein sequence ID" value="RHE38422.1"/>
    <property type="molecule type" value="Genomic_DNA"/>
</dbReference>
<name>A0A414EH77_9FIRM</name>
<evidence type="ECO:0000313" key="1">
    <source>
        <dbReference type="EMBL" id="RHE38422.1"/>
    </source>
</evidence>
<protein>
    <submittedName>
        <fullName evidence="1">DUF3825 domain-containing protein</fullName>
    </submittedName>
</protein>
<organism evidence="1 2">
    <name type="scientific">Blautia obeum</name>
    <dbReference type="NCBI Taxonomy" id="40520"/>
    <lineage>
        <taxon>Bacteria</taxon>
        <taxon>Bacillati</taxon>
        <taxon>Bacillota</taxon>
        <taxon>Clostridia</taxon>
        <taxon>Lachnospirales</taxon>
        <taxon>Lachnospiraceae</taxon>
        <taxon>Blautia</taxon>
    </lineage>
</organism>
<sequence length="225" mass="26398">MVPEKWSFDGSDDNGILKGYLEHTFQRVYEEGKIMETREYAIFNTGLFNRYYQPVYAYFIPNLVPDRQRWYLEGFFTEYYLLKSGIVSLPKRAEYVKDPAELVFDTTLDILPQYEHIFEEAENNMRLPECIRSSGMKVQIFDGALRQTKHMLEADYRTAVPQYYNHSIQFLVPVCLQNPAKADLALACVKTEDGRKYLGRTCLTLKMAYHNARLLAKIHSSWLYP</sequence>